<accession>A0ABS8V9G8</accession>
<keyword evidence="2" id="KW-1185">Reference proteome</keyword>
<sequence length="145" mass="16738">MDITVKFSSISNIPSNIPTIFHQLHKRLFMSGSYLWAVPKMMQYLPDKITVNSAAKCRLWSLIWTRGHLYKNLTLQCSSQNRMRQRETQREREPEEKQLMVVSHGSFISLAWLCYYCSGENVCPSGIQMPSGTKRRATTCDVFGL</sequence>
<protein>
    <submittedName>
        <fullName evidence="1">Uncharacterized protein</fullName>
    </submittedName>
</protein>
<name>A0ABS8V9G8_DATST</name>
<reference evidence="1 2" key="1">
    <citation type="journal article" date="2021" name="BMC Genomics">
        <title>Datura genome reveals duplications of psychoactive alkaloid biosynthetic genes and high mutation rate following tissue culture.</title>
        <authorList>
            <person name="Rajewski A."/>
            <person name="Carter-House D."/>
            <person name="Stajich J."/>
            <person name="Litt A."/>
        </authorList>
    </citation>
    <scope>NUCLEOTIDE SEQUENCE [LARGE SCALE GENOMIC DNA]</scope>
    <source>
        <strain evidence="1">AR-01</strain>
    </source>
</reference>
<gene>
    <name evidence="1" type="ORF">HAX54_030978</name>
</gene>
<dbReference type="Proteomes" id="UP000823775">
    <property type="component" value="Unassembled WGS sequence"/>
</dbReference>
<organism evidence="1 2">
    <name type="scientific">Datura stramonium</name>
    <name type="common">Jimsonweed</name>
    <name type="synonym">Common thornapple</name>
    <dbReference type="NCBI Taxonomy" id="4076"/>
    <lineage>
        <taxon>Eukaryota</taxon>
        <taxon>Viridiplantae</taxon>
        <taxon>Streptophyta</taxon>
        <taxon>Embryophyta</taxon>
        <taxon>Tracheophyta</taxon>
        <taxon>Spermatophyta</taxon>
        <taxon>Magnoliopsida</taxon>
        <taxon>eudicotyledons</taxon>
        <taxon>Gunneridae</taxon>
        <taxon>Pentapetalae</taxon>
        <taxon>asterids</taxon>
        <taxon>lamiids</taxon>
        <taxon>Solanales</taxon>
        <taxon>Solanaceae</taxon>
        <taxon>Solanoideae</taxon>
        <taxon>Datureae</taxon>
        <taxon>Datura</taxon>
    </lineage>
</organism>
<proteinExistence type="predicted"/>
<dbReference type="EMBL" id="JACEIK010003894">
    <property type="protein sequence ID" value="MCD9643469.1"/>
    <property type="molecule type" value="Genomic_DNA"/>
</dbReference>
<evidence type="ECO:0000313" key="1">
    <source>
        <dbReference type="EMBL" id="MCD9643469.1"/>
    </source>
</evidence>
<evidence type="ECO:0000313" key="2">
    <source>
        <dbReference type="Proteomes" id="UP000823775"/>
    </source>
</evidence>
<comment type="caution">
    <text evidence="1">The sequence shown here is derived from an EMBL/GenBank/DDBJ whole genome shotgun (WGS) entry which is preliminary data.</text>
</comment>